<dbReference type="Proteomes" id="UP001303373">
    <property type="component" value="Chromosome 14"/>
</dbReference>
<dbReference type="PANTHER" id="PTHR48100:SF54">
    <property type="entry name" value="PHOSPHATASE SPAC5H10.03-RELATED"/>
    <property type="match status" value="1"/>
</dbReference>
<dbReference type="InterPro" id="IPR013078">
    <property type="entry name" value="His_Pase_superF_clade-1"/>
</dbReference>
<protein>
    <submittedName>
        <fullName evidence="1">Phosphoglycerate mutase-like protein</fullName>
    </submittedName>
</protein>
<dbReference type="Gene3D" id="3.40.50.1240">
    <property type="entry name" value="Phosphoglycerate mutase-like"/>
    <property type="match status" value="1"/>
</dbReference>
<name>A0AAQ3RCZ9_9PEZI</name>
<dbReference type="SMART" id="SM00855">
    <property type="entry name" value="PGAM"/>
    <property type="match status" value="1"/>
</dbReference>
<organism evidence="1 2">
    <name type="scientific">Acrodontium crateriforme</name>
    <dbReference type="NCBI Taxonomy" id="150365"/>
    <lineage>
        <taxon>Eukaryota</taxon>
        <taxon>Fungi</taxon>
        <taxon>Dikarya</taxon>
        <taxon>Ascomycota</taxon>
        <taxon>Pezizomycotina</taxon>
        <taxon>Dothideomycetes</taxon>
        <taxon>Dothideomycetidae</taxon>
        <taxon>Mycosphaerellales</taxon>
        <taxon>Teratosphaeriaceae</taxon>
        <taxon>Acrodontium</taxon>
    </lineage>
</organism>
<dbReference type="CDD" id="cd07067">
    <property type="entry name" value="HP_PGM_like"/>
    <property type="match status" value="1"/>
</dbReference>
<dbReference type="InterPro" id="IPR029033">
    <property type="entry name" value="His_PPase_superfam"/>
</dbReference>
<dbReference type="AlphaFoldDB" id="A0AAQ3RCZ9"/>
<proteinExistence type="predicted"/>
<sequence>MAPDSRVILTRHAQAEHNVGLDYSIPDAPLTPLGKKQAAALAPQVDKLAQEVDLVVSSPLQRTLQTTALGWKAAIDRLGGFKKVVCLPQAQECNAHPCDTGSSRAELEANPEFAVFDLSQLPADWTSKKGFWAADSAALTNRARWVRQWLRERPEKTIVLVAHGDVLRRITASSTGPSTYQWRNAEAREFVFDPKTVDDDECFLIQEEDIAVAGGYAITSTEMDLAIENGNAVRSAI</sequence>
<keyword evidence="2" id="KW-1185">Reference proteome</keyword>
<dbReference type="GO" id="GO:0016791">
    <property type="term" value="F:phosphatase activity"/>
    <property type="evidence" value="ECO:0007669"/>
    <property type="project" value="TreeGrafter"/>
</dbReference>
<gene>
    <name evidence="1" type="ORF">R9X50_00783200</name>
</gene>
<dbReference type="GO" id="GO:0005737">
    <property type="term" value="C:cytoplasm"/>
    <property type="evidence" value="ECO:0007669"/>
    <property type="project" value="TreeGrafter"/>
</dbReference>
<dbReference type="Pfam" id="PF00300">
    <property type="entry name" value="His_Phos_1"/>
    <property type="match status" value="1"/>
</dbReference>
<dbReference type="PANTHER" id="PTHR48100">
    <property type="entry name" value="BROAD-SPECIFICITY PHOSPHATASE YOR283W-RELATED"/>
    <property type="match status" value="1"/>
</dbReference>
<dbReference type="SUPFAM" id="SSF53254">
    <property type="entry name" value="Phosphoglycerate mutase-like"/>
    <property type="match status" value="1"/>
</dbReference>
<reference evidence="1 2" key="1">
    <citation type="submission" date="2023-11" db="EMBL/GenBank/DDBJ databases">
        <title>An acidophilic fungus is an integral part of prey digestion in a carnivorous sundew plant.</title>
        <authorList>
            <person name="Tsai I.J."/>
        </authorList>
    </citation>
    <scope>NUCLEOTIDE SEQUENCE [LARGE SCALE GENOMIC DNA]</scope>
    <source>
        <strain evidence="1">169a</strain>
    </source>
</reference>
<dbReference type="InterPro" id="IPR050275">
    <property type="entry name" value="PGM_Phosphatase"/>
</dbReference>
<evidence type="ECO:0000313" key="1">
    <source>
        <dbReference type="EMBL" id="WPH04935.1"/>
    </source>
</evidence>
<dbReference type="EMBL" id="CP138593">
    <property type="protein sequence ID" value="WPH04935.1"/>
    <property type="molecule type" value="Genomic_DNA"/>
</dbReference>
<evidence type="ECO:0000313" key="2">
    <source>
        <dbReference type="Proteomes" id="UP001303373"/>
    </source>
</evidence>
<accession>A0AAQ3RCZ9</accession>